<feature type="domain" description="Alpha-D-phosphohexomutase C-terminal" evidence="1">
    <location>
        <begin position="15"/>
        <end position="61"/>
    </location>
</feature>
<protein>
    <submittedName>
        <fullName evidence="2">Phosphoglucomutase, putative</fullName>
    </submittedName>
</protein>
<name>C5LQK8_PERM5</name>
<keyword evidence="3" id="KW-1185">Reference proteome</keyword>
<dbReference type="SUPFAM" id="SSF55957">
    <property type="entry name" value="Phosphoglucomutase, C-terminal domain"/>
    <property type="match status" value="1"/>
</dbReference>
<dbReference type="AlphaFoldDB" id="C5LQK8"/>
<dbReference type="EMBL" id="GG684617">
    <property type="protein sequence ID" value="EER00985.1"/>
    <property type="molecule type" value="Genomic_DNA"/>
</dbReference>
<dbReference type="InterPro" id="IPR005843">
    <property type="entry name" value="A-D-PHexomutase_C"/>
</dbReference>
<organism evidence="3">
    <name type="scientific">Perkinsus marinus (strain ATCC 50983 / TXsc)</name>
    <dbReference type="NCBI Taxonomy" id="423536"/>
    <lineage>
        <taxon>Eukaryota</taxon>
        <taxon>Sar</taxon>
        <taxon>Alveolata</taxon>
        <taxon>Perkinsozoa</taxon>
        <taxon>Perkinsea</taxon>
        <taxon>Perkinsida</taxon>
        <taxon>Perkinsidae</taxon>
        <taxon>Perkinsus</taxon>
    </lineage>
</organism>
<dbReference type="GO" id="GO:0006048">
    <property type="term" value="P:UDP-N-acetylglucosamine biosynthetic process"/>
    <property type="evidence" value="ECO:0007669"/>
    <property type="project" value="TreeGrafter"/>
</dbReference>
<gene>
    <name evidence="2" type="ORF">Pmar_PMAR002761</name>
</gene>
<dbReference type="InParanoid" id="C5LQK8"/>
<evidence type="ECO:0000313" key="3">
    <source>
        <dbReference type="Proteomes" id="UP000007800"/>
    </source>
</evidence>
<dbReference type="Pfam" id="PF00408">
    <property type="entry name" value="PGM_PMM_IV"/>
    <property type="match status" value="1"/>
</dbReference>
<dbReference type="RefSeq" id="XP_002768267.1">
    <property type="nucleotide sequence ID" value="XM_002768221.1"/>
</dbReference>
<evidence type="ECO:0000313" key="2">
    <source>
        <dbReference type="EMBL" id="EER00985.1"/>
    </source>
</evidence>
<dbReference type="OrthoDB" id="1928at2759"/>
<dbReference type="FunFam" id="3.30.310.50:FF:000003">
    <property type="entry name" value="Phosphoacetylglucosamine mutase"/>
    <property type="match status" value="1"/>
</dbReference>
<evidence type="ECO:0000259" key="1">
    <source>
        <dbReference type="Pfam" id="PF00408"/>
    </source>
</evidence>
<accession>C5LQK8</accession>
<dbReference type="InterPro" id="IPR036900">
    <property type="entry name" value="A-D-PHexomutase_C_sf"/>
</dbReference>
<dbReference type="PANTHER" id="PTHR45955:SF1">
    <property type="entry name" value="PHOSPHOACETYLGLUCOSAMINE MUTASE"/>
    <property type="match status" value="1"/>
</dbReference>
<feature type="non-terminal residue" evidence="2">
    <location>
        <position position="1"/>
    </location>
</feature>
<dbReference type="Gene3D" id="3.30.310.50">
    <property type="entry name" value="Alpha-D-phosphohexomutase, C-terminal domain"/>
    <property type="match status" value="1"/>
</dbReference>
<dbReference type="PANTHER" id="PTHR45955">
    <property type="entry name" value="PHOSPHOACETYLGLUCOSAMINE MUTASE"/>
    <property type="match status" value="1"/>
</dbReference>
<dbReference type="Proteomes" id="UP000007800">
    <property type="component" value="Unassembled WGS sequence"/>
</dbReference>
<dbReference type="GeneID" id="9057320"/>
<proteinExistence type="predicted"/>
<sequence length="83" mass="8595">TDDETAAITPANLQPAIDALVAKREAGRAFVRPSGTEDAVRIYAEAKTEKDANELAFEVAKAAYEIVGGAAGKPSPCAAEYGL</sequence>
<reference evidence="2 3" key="1">
    <citation type="submission" date="2008-07" db="EMBL/GenBank/DDBJ databases">
        <authorList>
            <person name="El-Sayed N."/>
            <person name="Caler E."/>
            <person name="Inman J."/>
            <person name="Amedeo P."/>
            <person name="Hass B."/>
            <person name="Wortman J."/>
        </authorList>
    </citation>
    <scope>NUCLEOTIDE SEQUENCE [LARGE SCALE GENOMIC DNA]</scope>
    <source>
        <strain evidence="3">ATCC 50983 / TXsc</strain>
    </source>
</reference>
<dbReference type="GO" id="GO:0004610">
    <property type="term" value="F:phosphoacetylglucosamine mutase activity"/>
    <property type="evidence" value="ECO:0007669"/>
    <property type="project" value="TreeGrafter"/>
</dbReference>